<dbReference type="Gene3D" id="3.80.10.10">
    <property type="entry name" value="Ribonuclease Inhibitor"/>
    <property type="match status" value="1"/>
</dbReference>
<dbReference type="Proteomes" id="UP000789595">
    <property type="component" value="Unassembled WGS sequence"/>
</dbReference>
<dbReference type="SUPFAM" id="SSF52047">
    <property type="entry name" value="RNI-like"/>
    <property type="match status" value="1"/>
</dbReference>
<feature type="non-terminal residue" evidence="1">
    <location>
        <position position="432"/>
    </location>
</feature>
<dbReference type="EMBL" id="CAKKNE010000006">
    <property type="protein sequence ID" value="CAH0379582.1"/>
    <property type="molecule type" value="Genomic_DNA"/>
</dbReference>
<evidence type="ECO:0000313" key="2">
    <source>
        <dbReference type="Proteomes" id="UP000789595"/>
    </source>
</evidence>
<dbReference type="AlphaFoldDB" id="A0A8J2WSY3"/>
<proteinExistence type="predicted"/>
<keyword evidence="2" id="KW-1185">Reference proteome</keyword>
<protein>
    <recommendedName>
        <fullName evidence="3">F-box domain-containing protein</fullName>
    </recommendedName>
</protein>
<evidence type="ECO:0008006" key="3">
    <source>
        <dbReference type="Google" id="ProtNLM"/>
    </source>
</evidence>
<dbReference type="InterPro" id="IPR032675">
    <property type="entry name" value="LRR_dom_sf"/>
</dbReference>
<gene>
    <name evidence="1" type="ORF">PECAL_6P12110</name>
</gene>
<comment type="caution">
    <text evidence="1">The sequence shown here is derived from an EMBL/GenBank/DDBJ whole genome shotgun (WGS) entry which is preliminary data.</text>
</comment>
<sequence>MAQPPEQVIALDTLPRDALCHITSYLHGHELLGLRCQSTHCRDAIRYAAGSHVGCSRVQLRSTRSMESRMLVARAFGHACRHLEWSTTPNYAVLNGQSLPRDNFLVEWCRTAPNLVSLDASSHVCITMERAAAIGSACPLLEDVKFSGWDEVSPAETWARCFPKLRQVHLSPDRSGELTDDYVPTDLAAISETLRVCASAVELYCNQCQIARPVVDLFIGTPFGTRLRALSFRDGQVDADDLLACARGFPQLRVLVLPKNELGGVAFYEALAHARPELAYLEFCASETTEDSHIAAACSSLSLRCLVALDCDQIGDDPGIVDGILGSSSAASLEEIEISKTDRGLDLGGEHVLRLVRGCPRLRVFSDFYTWLHCESDEDADEAREILLLRGGDAVSKHTWKPVPGTDQTLWSDPWKPPYTVRLDKYITPYTR</sequence>
<organism evidence="1 2">
    <name type="scientific">Pelagomonas calceolata</name>
    <dbReference type="NCBI Taxonomy" id="35677"/>
    <lineage>
        <taxon>Eukaryota</taxon>
        <taxon>Sar</taxon>
        <taxon>Stramenopiles</taxon>
        <taxon>Ochrophyta</taxon>
        <taxon>Pelagophyceae</taxon>
        <taxon>Pelagomonadales</taxon>
        <taxon>Pelagomonadaceae</taxon>
        <taxon>Pelagomonas</taxon>
    </lineage>
</organism>
<evidence type="ECO:0000313" key="1">
    <source>
        <dbReference type="EMBL" id="CAH0379582.1"/>
    </source>
</evidence>
<reference evidence="1" key="1">
    <citation type="submission" date="2021-11" db="EMBL/GenBank/DDBJ databases">
        <authorList>
            <consortium name="Genoscope - CEA"/>
            <person name="William W."/>
        </authorList>
    </citation>
    <scope>NUCLEOTIDE SEQUENCE</scope>
</reference>
<accession>A0A8J2WSY3</accession>
<dbReference type="OrthoDB" id="5395390at2759"/>
<name>A0A8J2WSY3_9STRA</name>